<feature type="chain" id="PRO_5011506115" evidence="5">
    <location>
        <begin position="27"/>
        <end position="404"/>
    </location>
</feature>
<dbReference type="STRING" id="1285928.SAMN04487894_101136"/>
<accession>A0A1G6I8I4</accession>
<dbReference type="PANTHER" id="PTHR36845:SF1">
    <property type="entry name" value="HYDROLASE, PUTATIVE (AFU_ORTHOLOGUE AFUA_7G05090)-RELATED"/>
    <property type="match status" value="1"/>
</dbReference>
<dbReference type="GO" id="GO:0000272">
    <property type="term" value="P:polysaccharide catabolic process"/>
    <property type="evidence" value="ECO:0007669"/>
    <property type="project" value="TreeGrafter"/>
</dbReference>
<dbReference type="InterPro" id="IPR010905">
    <property type="entry name" value="Glyco_hydro_88"/>
</dbReference>
<feature type="binding site" evidence="4">
    <location>
        <position position="121"/>
    </location>
    <ligand>
        <name>substrate</name>
    </ligand>
</feature>
<feature type="active site" description="Nucleophile" evidence="3">
    <location>
        <position position="121"/>
    </location>
</feature>
<feature type="binding site" evidence="4">
    <location>
        <position position="241"/>
    </location>
    <ligand>
        <name>substrate</name>
    </ligand>
</feature>
<evidence type="ECO:0000256" key="4">
    <source>
        <dbReference type="PIRSR" id="PIRSR610905-2"/>
    </source>
</evidence>
<feature type="signal peptide" evidence="5">
    <location>
        <begin position="1"/>
        <end position="26"/>
    </location>
</feature>
<dbReference type="AlphaFoldDB" id="A0A1G6I8I4"/>
<proteinExistence type="inferred from homology"/>
<evidence type="ECO:0000313" key="6">
    <source>
        <dbReference type="EMBL" id="SDC02849.1"/>
    </source>
</evidence>
<evidence type="ECO:0000256" key="5">
    <source>
        <dbReference type="SAM" id="SignalP"/>
    </source>
</evidence>
<keyword evidence="7" id="KW-1185">Reference proteome</keyword>
<feature type="binding site" evidence="4">
    <location>
        <position position="253"/>
    </location>
    <ligand>
        <name>substrate</name>
    </ligand>
</feature>
<gene>
    <name evidence="6" type="ORF">SAMN04487894_101136</name>
</gene>
<name>A0A1G6I8I4_NIADE</name>
<feature type="binding site" evidence="4">
    <location>
        <position position="257"/>
    </location>
    <ligand>
        <name>substrate</name>
    </ligand>
</feature>
<dbReference type="Pfam" id="PF07470">
    <property type="entry name" value="Glyco_hydro_88"/>
    <property type="match status" value="1"/>
</dbReference>
<dbReference type="SUPFAM" id="SSF48208">
    <property type="entry name" value="Six-hairpin glycosidases"/>
    <property type="match status" value="1"/>
</dbReference>
<comment type="similarity">
    <text evidence="2">Belongs to the glycosyl hydrolase 88 family.</text>
</comment>
<protein>
    <submittedName>
        <fullName evidence="6">Glycosyl Hydrolase Family 88</fullName>
    </submittedName>
</protein>
<feature type="binding site" evidence="4">
    <location>
        <position position="181"/>
    </location>
    <ligand>
        <name>substrate</name>
    </ligand>
</feature>
<reference evidence="7" key="1">
    <citation type="submission" date="2016-10" db="EMBL/GenBank/DDBJ databases">
        <authorList>
            <person name="Varghese N."/>
            <person name="Submissions S."/>
        </authorList>
    </citation>
    <scope>NUCLEOTIDE SEQUENCE [LARGE SCALE GENOMIC DNA]</scope>
    <source>
        <strain evidence="7">DSM 25811 / CCM 8410 / LMG 26954 / E90</strain>
    </source>
</reference>
<dbReference type="PANTHER" id="PTHR36845">
    <property type="entry name" value="HYDROLASE, PUTATIVE (AFU_ORTHOLOGUE AFUA_7G05090)-RELATED"/>
    <property type="match status" value="1"/>
</dbReference>
<dbReference type="EMBL" id="FMZO01000001">
    <property type="protein sequence ID" value="SDC02849.1"/>
    <property type="molecule type" value="Genomic_DNA"/>
</dbReference>
<dbReference type="Proteomes" id="UP000198757">
    <property type="component" value="Unassembled WGS sequence"/>
</dbReference>
<dbReference type="InterPro" id="IPR012341">
    <property type="entry name" value="6hp_glycosidase-like_sf"/>
</dbReference>
<keyword evidence="1 6" id="KW-0378">Hydrolase</keyword>
<evidence type="ECO:0000313" key="7">
    <source>
        <dbReference type="Proteomes" id="UP000198757"/>
    </source>
</evidence>
<evidence type="ECO:0000256" key="2">
    <source>
        <dbReference type="ARBA" id="ARBA00038358"/>
    </source>
</evidence>
<keyword evidence="5" id="KW-0732">Signal</keyword>
<dbReference type="Gene3D" id="1.50.10.10">
    <property type="match status" value="1"/>
</dbReference>
<sequence length="404" mass="45546">MSHSFVNMKKTVILIAFIAGALKGFAQNTNIAGVVKDAEQQTAVMLREIATAKQTDKKGVSPRTLEDGKLKLVASRDWTSGFFPGELWYLYELSGNKKWETTARSFTADIEQEKTNGTTHDMGFKVYCSFGNGYRLTKDPHYKEVIIQAAKTLSKRFNPVAGVLRSWDHSKNKWDFPVIIDNMMNLELLFEAYKLSGDRSLYQVAVSHADQTMKNHFRPDYSSYHVVDYDTLTGKINKKTTHQGYANESAWSRGQSWGLYGYTLCYRETKDIKYLQMAEHIAGFILNHPNLPKDGVPYWDFNAPGIPDEPRDASAAAVIASALYELSTYSKNAKKYRTAADRIVGSLTKSYRAPLGTASGFLLLHSTGTKLTNTEVDEPLSYADYYYLEALQRAKKLRMGKGLF</sequence>
<dbReference type="GO" id="GO:0052757">
    <property type="term" value="F:chondroitin hydrolase activity"/>
    <property type="evidence" value="ECO:0007669"/>
    <property type="project" value="TreeGrafter"/>
</dbReference>
<feature type="active site" description="Proton donor" evidence="3">
    <location>
        <position position="181"/>
    </location>
</feature>
<dbReference type="InterPro" id="IPR052369">
    <property type="entry name" value="UG_Glycosaminoglycan_Hydrolase"/>
</dbReference>
<organism evidence="6 7">
    <name type="scientific">Niabella drilacis (strain DSM 25811 / CCM 8410 / CCUG 62505 / LMG 26954 / E90)</name>
    <dbReference type="NCBI Taxonomy" id="1285928"/>
    <lineage>
        <taxon>Bacteria</taxon>
        <taxon>Pseudomonadati</taxon>
        <taxon>Bacteroidota</taxon>
        <taxon>Chitinophagia</taxon>
        <taxon>Chitinophagales</taxon>
        <taxon>Chitinophagaceae</taxon>
        <taxon>Niabella</taxon>
    </lineage>
</organism>
<dbReference type="InterPro" id="IPR008928">
    <property type="entry name" value="6-hairpin_glycosidase_sf"/>
</dbReference>
<evidence type="ECO:0000256" key="1">
    <source>
        <dbReference type="ARBA" id="ARBA00022801"/>
    </source>
</evidence>
<evidence type="ECO:0000256" key="3">
    <source>
        <dbReference type="PIRSR" id="PIRSR610905-1"/>
    </source>
</evidence>